<dbReference type="EMBL" id="JAFIQS010000020">
    <property type="protein sequence ID" value="KAG5162167.1"/>
    <property type="molecule type" value="Genomic_DNA"/>
</dbReference>
<evidence type="ECO:0008006" key="2">
    <source>
        <dbReference type="Google" id="ProtNLM"/>
    </source>
</evidence>
<dbReference type="AlphaFoldDB" id="A0A8H8CDK7"/>
<reference evidence="1" key="1">
    <citation type="submission" date="2021-02" db="EMBL/GenBank/DDBJ databases">
        <title>Psilocybe cubensis genome.</title>
        <authorList>
            <person name="Mckernan K.J."/>
            <person name="Crawford S."/>
            <person name="Trippe A."/>
            <person name="Kane L.T."/>
            <person name="Mclaughlin S."/>
        </authorList>
    </citation>
    <scope>NUCLEOTIDE SEQUENCE [LARGE SCALE GENOMIC DNA]</scope>
    <source>
        <strain evidence="1">MGC-MH-2018</strain>
    </source>
</reference>
<organism evidence="1">
    <name type="scientific">Psilocybe cubensis</name>
    <name type="common">Psychedelic mushroom</name>
    <name type="synonym">Stropharia cubensis</name>
    <dbReference type="NCBI Taxonomy" id="181762"/>
    <lineage>
        <taxon>Eukaryota</taxon>
        <taxon>Fungi</taxon>
        <taxon>Dikarya</taxon>
        <taxon>Basidiomycota</taxon>
        <taxon>Agaricomycotina</taxon>
        <taxon>Agaricomycetes</taxon>
        <taxon>Agaricomycetidae</taxon>
        <taxon>Agaricales</taxon>
        <taxon>Agaricineae</taxon>
        <taxon>Strophariaceae</taxon>
        <taxon>Psilocybe</taxon>
    </lineage>
</organism>
<name>A0A8H8CDK7_PSICU</name>
<dbReference type="InterPro" id="IPR011009">
    <property type="entry name" value="Kinase-like_dom_sf"/>
</dbReference>
<evidence type="ECO:0000313" key="1">
    <source>
        <dbReference type="EMBL" id="KAG5162167.1"/>
    </source>
</evidence>
<dbReference type="SUPFAM" id="SSF56112">
    <property type="entry name" value="Protein kinase-like (PK-like)"/>
    <property type="match status" value="1"/>
</dbReference>
<gene>
    <name evidence="1" type="ORF">JR316_012828</name>
</gene>
<protein>
    <recommendedName>
        <fullName evidence="2">Protein kinase domain-containing protein</fullName>
    </recommendedName>
</protein>
<proteinExistence type="predicted"/>
<accession>A0A8H8CDK7</accession>
<comment type="caution">
    <text evidence="1">The sequence shown here is derived from an EMBL/GenBank/DDBJ whole genome shotgun (WGS) entry which is preliminary data.</text>
</comment>
<sequence length="206" mass="23698">MQINFEIEPGKEGDILARFKFWDSSDTAQWFKDHGYTLYKRVKESAVLRPALPSESHCDDAEYPYGYFDSSKSRPSSDPLEVYERWGKVAYAQDSANRHVVIKIVPNGTEEYRVLEFLKSQTLEDLKENCVMPVLDLLPIEGYYFAIMPRWGYSIDVPYMQDIQEVIIMIHSLLKGLAYLHGHNIAHGVNISPSSCFLWNPLTLPS</sequence>